<organism evidence="2 3">
    <name type="scientific">Methanobacterium spitsbergense</name>
    <dbReference type="NCBI Taxonomy" id="2874285"/>
    <lineage>
        <taxon>Archaea</taxon>
        <taxon>Methanobacteriati</taxon>
        <taxon>Methanobacteriota</taxon>
        <taxon>Methanomada group</taxon>
        <taxon>Methanobacteria</taxon>
        <taxon>Methanobacteriales</taxon>
        <taxon>Methanobacteriaceae</taxon>
        <taxon>Methanobacterium</taxon>
    </lineage>
</organism>
<evidence type="ECO:0000313" key="2">
    <source>
        <dbReference type="EMBL" id="MBZ2166803.1"/>
    </source>
</evidence>
<keyword evidence="3" id="KW-1185">Reference proteome</keyword>
<protein>
    <submittedName>
        <fullName evidence="2">Uncharacterized protein</fullName>
    </submittedName>
</protein>
<keyword evidence="1" id="KW-0812">Transmembrane</keyword>
<accession>A0A8T5V192</accession>
<dbReference type="AlphaFoldDB" id="A0A8T5V192"/>
<gene>
    <name evidence="2" type="ORF">K8N75_12230</name>
</gene>
<keyword evidence="1" id="KW-1133">Transmembrane helix</keyword>
<feature type="transmembrane region" description="Helical" evidence="1">
    <location>
        <begin position="12"/>
        <end position="32"/>
    </location>
</feature>
<dbReference type="EMBL" id="JAIOUQ010000015">
    <property type="protein sequence ID" value="MBZ2166803.1"/>
    <property type="molecule type" value="Genomic_DNA"/>
</dbReference>
<dbReference type="Proteomes" id="UP000825933">
    <property type="component" value="Unassembled WGS sequence"/>
</dbReference>
<sequence length="123" mass="14158">MDITNSFLNTTSSLILLIITFTTFYFPLRIYLNLLKYKEASLGLIFTNLDSNINVFKIYAIAVLIFAISRFLDLFNLISNYSSIDNLATLLNIITNVLLIYAFYKLLVIIQIDESMNKELNKP</sequence>
<feature type="transmembrane region" description="Helical" evidence="1">
    <location>
        <begin position="53"/>
        <end position="72"/>
    </location>
</feature>
<keyword evidence="1" id="KW-0472">Membrane</keyword>
<evidence type="ECO:0000313" key="3">
    <source>
        <dbReference type="Proteomes" id="UP000825933"/>
    </source>
</evidence>
<name>A0A8T5V192_9EURY</name>
<comment type="caution">
    <text evidence="2">The sequence shown here is derived from an EMBL/GenBank/DDBJ whole genome shotgun (WGS) entry which is preliminary data.</text>
</comment>
<reference evidence="3" key="1">
    <citation type="journal article" date="2022" name="Microbiol. Resour. Announc.">
        <title>Draft Genome Sequence of a Methanogenic Archaeon from West Spitsbergen Permafrost.</title>
        <authorList>
            <person name="Trubitsyn V."/>
            <person name="Rivkina E."/>
            <person name="Shcherbakova V."/>
        </authorList>
    </citation>
    <scope>NUCLEOTIDE SEQUENCE [LARGE SCALE GENOMIC DNA]</scope>
    <source>
        <strain evidence="3">VT</strain>
    </source>
</reference>
<evidence type="ECO:0000256" key="1">
    <source>
        <dbReference type="SAM" id="Phobius"/>
    </source>
</evidence>
<proteinExistence type="predicted"/>
<dbReference type="RefSeq" id="WP_223792349.1">
    <property type="nucleotide sequence ID" value="NZ_JAIOUQ010000015.1"/>
</dbReference>
<feature type="transmembrane region" description="Helical" evidence="1">
    <location>
        <begin position="87"/>
        <end position="108"/>
    </location>
</feature>